<dbReference type="SUPFAM" id="SSF56112">
    <property type="entry name" value="Protein kinase-like (PK-like)"/>
    <property type="match status" value="1"/>
</dbReference>
<accession>A0A5N7BR20</accession>
<evidence type="ECO:0000313" key="1">
    <source>
        <dbReference type="EMBL" id="KAE8384262.1"/>
    </source>
</evidence>
<protein>
    <recommendedName>
        <fullName evidence="2">Aminoglycoside phosphotransferase domain-containing protein</fullName>
    </recommendedName>
</protein>
<dbReference type="InterPro" id="IPR011009">
    <property type="entry name" value="Kinase-like_dom_sf"/>
</dbReference>
<dbReference type="AlphaFoldDB" id="A0A5N7BR20"/>
<reference evidence="1" key="1">
    <citation type="submission" date="2019-04" db="EMBL/GenBank/DDBJ databases">
        <title>Friends and foes A comparative genomics studyof 23 Aspergillus species from section Flavi.</title>
        <authorList>
            <consortium name="DOE Joint Genome Institute"/>
            <person name="Kjaerbolling I."/>
            <person name="Vesth T."/>
            <person name="Frisvad J.C."/>
            <person name="Nybo J.L."/>
            <person name="Theobald S."/>
            <person name="Kildgaard S."/>
            <person name="Isbrandt T."/>
            <person name="Kuo A."/>
            <person name="Sato A."/>
            <person name="Lyhne E.K."/>
            <person name="Kogle M.E."/>
            <person name="Wiebenga A."/>
            <person name="Kun R.S."/>
            <person name="Lubbers R.J."/>
            <person name="Makela M.R."/>
            <person name="Barry K."/>
            <person name="Chovatia M."/>
            <person name="Clum A."/>
            <person name="Daum C."/>
            <person name="Haridas S."/>
            <person name="He G."/>
            <person name="LaButti K."/>
            <person name="Lipzen A."/>
            <person name="Mondo S."/>
            <person name="Riley R."/>
            <person name="Salamov A."/>
            <person name="Simmons B.A."/>
            <person name="Magnuson J.K."/>
            <person name="Henrissat B."/>
            <person name="Mortensen U.H."/>
            <person name="Larsen T.O."/>
            <person name="Devries R.P."/>
            <person name="Grigoriev I.V."/>
            <person name="Machida M."/>
            <person name="Baker S.E."/>
            <person name="Andersen M.R."/>
        </authorList>
    </citation>
    <scope>NUCLEOTIDE SEQUENCE [LARGE SCALE GENOMIC DNA]</scope>
    <source>
        <strain evidence="1">IBT 14317</strain>
    </source>
</reference>
<dbReference type="OrthoDB" id="3250044at2759"/>
<dbReference type="EMBL" id="ML735386">
    <property type="protein sequence ID" value="KAE8384262.1"/>
    <property type="molecule type" value="Genomic_DNA"/>
</dbReference>
<sequence length="55" mass="6445">MRWKTGSTLSLIYVRNIIKPPPDIPPFRFTNVLTHQDISPRNLIWDRGGLVWLVD</sequence>
<dbReference type="Proteomes" id="UP000326877">
    <property type="component" value="Unassembled WGS sequence"/>
</dbReference>
<gene>
    <name evidence="1" type="ORF">BDV23DRAFT_167155</name>
</gene>
<name>A0A5N7BR20_PETAA</name>
<evidence type="ECO:0008006" key="2">
    <source>
        <dbReference type="Google" id="ProtNLM"/>
    </source>
</evidence>
<proteinExistence type="predicted"/>
<organism evidence="1">
    <name type="scientific">Petromyces alliaceus</name>
    <name type="common">Aspergillus alliaceus</name>
    <dbReference type="NCBI Taxonomy" id="209559"/>
    <lineage>
        <taxon>Eukaryota</taxon>
        <taxon>Fungi</taxon>
        <taxon>Dikarya</taxon>
        <taxon>Ascomycota</taxon>
        <taxon>Pezizomycotina</taxon>
        <taxon>Eurotiomycetes</taxon>
        <taxon>Eurotiomycetidae</taxon>
        <taxon>Eurotiales</taxon>
        <taxon>Aspergillaceae</taxon>
        <taxon>Aspergillus</taxon>
        <taxon>Aspergillus subgen. Circumdati</taxon>
    </lineage>
</organism>